<dbReference type="Proteomes" id="UP000274661">
    <property type="component" value="Unassembled WGS sequence"/>
</dbReference>
<name>A0A3R9X7W3_9SPHN</name>
<dbReference type="AlphaFoldDB" id="A0A3R9X7W3"/>
<dbReference type="RefSeq" id="WP_126718663.1">
    <property type="nucleotide sequence ID" value="NZ_RWJF01000001.1"/>
</dbReference>
<reference evidence="1 2" key="1">
    <citation type="submission" date="2018-12" db="EMBL/GenBank/DDBJ databases">
        <title>Sphingomonas sp. HMF7854 Genome sequencing and assembly.</title>
        <authorList>
            <person name="Cha I."/>
            <person name="Kang H."/>
            <person name="Kim H."/>
            <person name="Kang J."/>
            <person name="Joh K."/>
        </authorList>
    </citation>
    <scope>NUCLEOTIDE SEQUENCE [LARGE SCALE GENOMIC DNA]</scope>
    <source>
        <strain evidence="1 2">HMF7854</strain>
    </source>
</reference>
<dbReference type="InterPro" id="IPR054248">
    <property type="entry name" value="DUF6975"/>
</dbReference>
<protein>
    <submittedName>
        <fullName evidence="1">Uncharacterized protein</fullName>
    </submittedName>
</protein>
<keyword evidence="2" id="KW-1185">Reference proteome</keyword>
<evidence type="ECO:0000313" key="1">
    <source>
        <dbReference type="EMBL" id="RST30829.1"/>
    </source>
</evidence>
<dbReference type="OrthoDB" id="7468483at2"/>
<sequence>MAVNGVAGRKAGQSALSHTARIVADGIAAHPHVEALRLGSGAGHAQALTDLVHLLSKLYGQYPGLVDLALASATGPTRAWLERAARGFEQERMFVVRLTAAVGPIPSTPGAAHTESAVAGQRHALETLARSERRGCALGAAVALLCDWRTVRPLLDRAAERIGTASPVAELPDDNSIDGAVGLLADEVAAQRAVGFGSEQLLLQHRSLFDLLEARAEARQAI</sequence>
<organism evidence="1 2">
    <name type="scientific">Sphingomonas ginkgonis</name>
    <dbReference type="NCBI Taxonomy" id="2315330"/>
    <lineage>
        <taxon>Bacteria</taxon>
        <taxon>Pseudomonadati</taxon>
        <taxon>Pseudomonadota</taxon>
        <taxon>Alphaproteobacteria</taxon>
        <taxon>Sphingomonadales</taxon>
        <taxon>Sphingomonadaceae</taxon>
        <taxon>Sphingomonas</taxon>
    </lineage>
</organism>
<dbReference type="Pfam" id="PF22391">
    <property type="entry name" value="DUF6975"/>
    <property type="match status" value="1"/>
</dbReference>
<comment type="caution">
    <text evidence="1">The sequence shown here is derived from an EMBL/GenBank/DDBJ whole genome shotgun (WGS) entry which is preliminary data.</text>
</comment>
<proteinExistence type="predicted"/>
<gene>
    <name evidence="1" type="ORF">HMF7854_08250</name>
</gene>
<accession>A0A3R9X7W3</accession>
<evidence type="ECO:0000313" key="2">
    <source>
        <dbReference type="Proteomes" id="UP000274661"/>
    </source>
</evidence>
<dbReference type="EMBL" id="RWJF01000001">
    <property type="protein sequence ID" value="RST30829.1"/>
    <property type="molecule type" value="Genomic_DNA"/>
</dbReference>